<proteinExistence type="predicted"/>
<protein>
    <submittedName>
        <fullName evidence="1">8770_t:CDS:1</fullName>
    </submittedName>
</protein>
<keyword evidence="2" id="KW-1185">Reference proteome</keyword>
<gene>
    <name evidence="1" type="ORF">FWILDA_LOCUS9989</name>
</gene>
<dbReference type="Proteomes" id="UP001153678">
    <property type="component" value="Unassembled WGS sequence"/>
</dbReference>
<reference evidence="1" key="1">
    <citation type="submission" date="2022-08" db="EMBL/GenBank/DDBJ databases">
        <authorList>
            <person name="Kallberg Y."/>
            <person name="Tangrot J."/>
            <person name="Rosling A."/>
        </authorList>
    </citation>
    <scope>NUCLEOTIDE SEQUENCE</scope>
    <source>
        <strain evidence="1">Wild A</strain>
    </source>
</reference>
<evidence type="ECO:0000313" key="2">
    <source>
        <dbReference type="Proteomes" id="UP001153678"/>
    </source>
</evidence>
<dbReference type="EMBL" id="CAMKVN010002468">
    <property type="protein sequence ID" value="CAI2181248.1"/>
    <property type="molecule type" value="Genomic_DNA"/>
</dbReference>
<name>A0A9W4STT8_9GLOM</name>
<comment type="caution">
    <text evidence="1">The sequence shown here is derived from an EMBL/GenBank/DDBJ whole genome shotgun (WGS) entry which is preliminary data.</text>
</comment>
<organism evidence="1 2">
    <name type="scientific">Funneliformis geosporum</name>
    <dbReference type="NCBI Taxonomy" id="1117311"/>
    <lineage>
        <taxon>Eukaryota</taxon>
        <taxon>Fungi</taxon>
        <taxon>Fungi incertae sedis</taxon>
        <taxon>Mucoromycota</taxon>
        <taxon>Glomeromycotina</taxon>
        <taxon>Glomeromycetes</taxon>
        <taxon>Glomerales</taxon>
        <taxon>Glomeraceae</taxon>
        <taxon>Funneliformis</taxon>
    </lineage>
</organism>
<dbReference type="AlphaFoldDB" id="A0A9W4STT8"/>
<sequence>MNNENRIEVMLLEHDSHFLDEFIYREELLYPVIDFDLSVEILNAISPKFCVRNKNANNATNALAVCN</sequence>
<evidence type="ECO:0000313" key="1">
    <source>
        <dbReference type="EMBL" id="CAI2181248.1"/>
    </source>
</evidence>
<accession>A0A9W4STT8</accession>